<dbReference type="InterPro" id="IPR048427">
    <property type="entry name" value="YpoC"/>
</dbReference>
<dbReference type="AlphaFoldDB" id="A0A5J6SLH5"/>
<feature type="domain" description="YpoC-like" evidence="1">
    <location>
        <begin position="9"/>
        <end position="99"/>
    </location>
</feature>
<dbReference type="OrthoDB" id="2360594at2"/>
<evidence type="ECO:0000313" key="2">
    <source>
        <dbReference type="EMBL" id="QFF98736.1"/>
    </source>
</evidence>
<name>A0A5J6SLH5_9BACI</name>
<sequence length="99" mass="11638">MSKPNSVEYQRYFAEWIQLKGHLVLSFKVKNDARNELMEQGINLLTVIIDNATGITPINFSDRITFIKQNKNNYTAFRQLDELFKEMKKKIAVMLILKK</sequence>
<evidence type="ECO:0000313" key="3">
    <source>
        <dbReference type="Proteomes" id="UP000325517"/>
    </source>
</evidence>
<dbReference type="RefSeq" id="WP_151699673.1">
    <property type="nucleotide sequence ID" value="NZ_CP031223.1"/>
</dbReference>
<accession>A0A5J6SLH5</accession>
<dbReference type="EMBL" id="CP031223">
    <property type="protein sequence ID" value="QFF98736.1"/>
    <property type="molecule type" value="Genomic_DNA"/>
</dbReference>
<evidence type="ECO:0000259" key="1">
    <source>
        <dbReference type="Pfam" id="PF21747"/>
    </source>
</evidence>
<gene>
    <name evidence="2" type="ORF">PB01_07760</name>
</gene>
<dbReference type="Proteomes" id="UP000325517">
    <property type="component" value="Chromosome"/>
</dbReference>
<dbReference type="Pfam" id="PF21747">
    <property type="entry name" value="YpoC"/>
    <property type="match status" value="1"/>
</dbReference>
<proteinExistence type="predicted"/>
<reference evidence="2 3" key="1">
    <citation type="submission" date="2018-07" db="EMBL/GenBank/DDBJ databases">
        <title>Complete genome sequence of Psychrobacillus sp. PB01, isolated from iceberg, and comparative genome analysis of Psychrobacillus strains.</title>
        <authorList>
            <person name="Lee P.C."/>
        </authorList>
    </citation>
    <scope>NUCLEOTIDE SEQUENCE [LARGE SCALE GENOMIC DNA]</scope>
    <source>
        <strain evidence="2 3">PB01</strain>
    </source>
</reference>
<dbReference type="KEGG" id="psyo:PB01_07760"/>
<protein>
    <recommendedName>
        <fullName evidence="1">YpoC-like domain-containing protein</fullName>
    </recommendedName>
</protein>
<keyword evidence="3" id="KW-1185">Reference proteome</keyword>
<organism evidence="2 3">
    <name type="scientific">Psychrobacillus glaciei</name>
    <dbReference type="NCBI Taxonomy" id="2283160"/>
    <lineage>
        <taxon>Bacteria</taxon>
        <taxon>Bacillati</taxon>
        <taxon>Bacillota</taxon>
        <taxon>Bacilli</taxon>
        <taxon>Bacillales</taxon>
        <taxon>Bacillaceae</taxon>
        <taxon>Psychrobacillus</taxon>
    </lineage>
</organism>